<dbReference type="PANTHER" id="PTHR12794:SF0">
    <property type="entry name" value="GEM-ASSOCIATED PROTEIN 2"/>
    <property type="match status" value="1"/>
</dbReference>
<comment type="subcellular location">
    <subcellularLocation>
        <location evidence="1">Cytoplasm</location>
    </subcellularLocation>
</comment>
<evidence type="ECO:0000256" key="5">
    <source>
        <dbReference type="ARBA" id="ARBA00025758"/>
    </source>
</evidence>
<reference evidence="8 9" key="1">
    <citation type="submission" date="2024-02" db="EMBL/GenBank/DDBJ databases">
        <title>Chromosome-scale genome assembly of the rough periwinkle Littorina saxatilis.</title>
        <authorList>
            <person name="De Jode A."/>
            <person name="Faria R."/>
            <person name="Formenti G."/>
            <person name="Sims Y."/>
            <person name="Smith T.P."/>
            <person name="Tracey A."/>
            <person name="Wood J.M.D."/>
            <person name="Zagrodzka Z.B."/>
            <person name="Johannesson K."/>
            <person name="Butlin R.K."/>
            <person name="Leder E.H."/>
        </authorList>
    </citation>
    <scope>NUCLEOTIDE SEQUENCE [LARGE SCALE GENOMIC DNA]</scope>
    <source>
        <strain evidence="8">Snail1</strain>
        <tissue evidence="8">Muscle</tissue>
    </source>
</reference>
<comment type="function">
    <text evidence="7">The SMN complex catalyzes the assembly of small nuclear ribonucleoproteins (snRNPs), the building blocks of the spliceosome, and thereby plays an important role in the splicing of cellular pre-mRNAs.</text>
</comment>
<dbReference type="Pfam" id="PF04938">
    <property type="entry name" value="SIP1"/>
    <property type="match status" value="1"/>
</dbReference>
<evidence type="ECO:0000256" key="4">
    <source>
        <dbReference type="ARBA" id="ARBA00023187"/>
    </source>
</evidence>
<proteinExistence type="inferred from homology"/>
<dbReference type="InterPro" id="IPR017364">
    <property type="entry name" value="GEMIN2"/>
</dbReference>
<dbReference type="AlphaFoldDB" id="A0AAN9B9J2"/>
<organism evidence="8 9">
    <name type="scientific">Littorina saxatilis</name>
    <dbReference type="NCBI Taxonomy" id="31220"/>
    <lineage>
        <taxon>Eukaryota</taxon>
        <taxon>Metazoa</taxon>
        <taxon>Spiralia</taxon>
        <taxon>Lophotrochozoa</taxon>
        <taxon>Mollusca</taxon>
        <taxon>Gastropoda</taxon>
        <taxon>Caenogastropoda</taxon>
        <taxon>Littorinimorpha</taxon>
        <taxon>Littorinoidea</taxon>
        <taxon>Littorinidae</taxon>
        <taxon>Littorina</taxon>
    </lineage>
</organism>
<sequence length="277" mass="31265">MLKVVNQRVIADIDDEEDDDGLLEPALAVDDIADDAFDLNVPPTTGNEYLRRVREEAKKCPKVVVANELDTSVYRHKQTVKVQPKDTMPAPKGFSPSGTWVKMQVAHFVTLRQKILRFKALMAKKDVGIPNVKLPQHNDAESWCRLCFGRLQLKTTGEDGSSETSSLQNDGNGTPPLLSIIARMDQPTVIKVLEYHVNWLEATGFTRRQGQWFYSLLASLQKPLTPESCSWLRHLARISSILRATLKSPEEEVLHELNLLICLVANYFDQRDLADKT</sequence>
<evidence type="ECO:0000256" key="3">
    <source>
        <dbReference type="ARBA" id="ARBA00022664"/>
    </source>
</evidence>
<keyword evidence="3 7" id="KW-0507">mRNA processing</keyword>
<evidence type="ECO:0000313" key="9">
    <source>
        <dbReference type="Proteomes" id="UP001374579"/>
    </source>
</evidence>
<evidence type="ECO:0000256" key="1">
    <source>
        <dbReference type="ARBA" id="ARBA00004496"/>
    </source>
</evidence>
<accession>A0AAN9B9J2</accession>
<comment type="caution">
    <text evidence="8">The sequence shown here is derived from an EMBL/GenBank/DDBJ whole genome shotgun (WGS) entry which is preliminary data.</text>
</comment>
<keyword evidence="4 7" id="KW-0508">mRNA splicing</keyword>
<dbReference type="GO" id="GO:0000387">
    <property type="term" value="P:spliceosomal snRNP assembly"/>
    <property type="evidence" value="ECO:0007669"/>
    <property type="project" value="UniProtKB-UniRule"/>
</dbReference>
<evidence type="ECO:0000313" key="8">
    <source>
        <dbReference type="EMBL" id="KAK7101891.1"/>
    </source>
</evidence>
<dbReference type="PANTHER" id="PTHR12794">
    <property type="entry name" value="GEMIN2"/>
    <property type="match status" value="1"/>
</dbReference>
<dbReference type="InterPro" id="IPR035426">
    <property type="entry name" value="Gemin2/Brr1"/>
</dbReference>
<dbReference type="PIRSF" id="PIRSF038038">
    <property type="entry name" value="SMN_Gemin2"/>
    <property type="match status" value="1"/>
</dbReference>
<comment type="subunit">
    <text evidence="7">Part of the core SMN complex.</text>
</comment>
<evidence type="ECO:0000256" key="7">
    <source>
        <dbReference type="PIRNR" id="PIRNR038038"/>
    </source>
</evidence>
<gene>
    <name evidence="8" type="ORF">V1264_020203</name>
</gene>
<dbReference type="GO" id="GO:0000245">
    <property type="term" value="P:spliceosomal complex assembly"/>
    <property type="evidence" value="ECO:0007669"/>
    <property type="project" value="UniProtKB-UniRule"/>
</dbReference>
<dbReference type="Proteomes" id="UP001374579">
    <property type="component" value="Unassembled WGS sequence"/>
</dbReference>
<protein>
    <recommendedName>
        <fullName evidence="6 7">Gem-associated protein 2</fullName>
    </recommendedName>
</protein>
<evidence type="ECO:0000256" key="6">
    <source>
        <dbReference type="ARBA" id="ARBA00047179"/>
    </source>
</evidence>
<keyword evidence="2 7" id="KW-0963">Cytoplasm</keyword>
<keyword evidence="9" id="KW-1185">Reference proteome</keyword>
<dbReference type="GO" id="GO:0032797">
    <property type="term" value="C:SMN complex"/>
    <property type="evidence" value="ECO:0007669"/>
    <property type="project" value="UniProtKB-UniRule"/>
</dbReference>
<dbReference type="EMBL" id="JBAMIC010000010">
    <property type="protein sequence ID" value="KAK7101891.1"/>
    <property type="molecule type" value="Genomic_DNA"/>
</dbReference>
<dbReference type="GO" id="GO:0005681">
    <property type="term" value="C:spliceosomal complex"/>
    <property type="evidence" value="ECO:0007669"/>
    <property type="project" value="UniProtKB-UniRule"/>
</dbReference>
<comment type="similarity">
    <text evidence="5 7">Belongs to the gemin-2 family.</text>
</comment>
<dbReference type="Gene3D" id="1.20.58.1070">
    <property type="match status" value="1"/>
</dbReference>
<name>A0AAN9B9J2_9CAEN</name>
<evidence type="ECO:0000256" key="2">
    <source>
        <dbReference type="ARBA" id="ARBA00022490"/>
    </source>
</evidence>